<dbReference type="GO" id="GO:0016787">
    <property type="term" value="F:hydrolase activity"/>
    <property type="evidence" value="ECO:0007669"/>
    <property type="project" value="UniProtKB-KW"/>
</dbReference>
<evidence type="ECO:0000313" key="4">
    <source>
        <dbReference type="Proteomes" id="UP000184510"/>
    </source>
</evidence>
<dbReference type="PANTHER" id="PTHR33886">
    <property type="entry name" value="UNSATURATED RHAMNOGALACTURONAN HYDROLASE (EUROFUNG)"/>
    <property type="match status" value="1"/>
</dbReference>
<organism evidence="3 4">
    <name type="scientific">Rubritalea squalenifaciens DSM 18772</name>
    <dbReference type="NCBI Taxonomy" id="1123071"/>
    <lineage>
        <taxon>Bacteria</taxon>
        <taxon>Pseudomonadati</taxon>
        <taxon>Verrucomicrobiota</taxon>
        <taxon>Verrucomicrobiia</taxon>
        <taxon>Verrucomicrobiales</taxon>
        <taxon>Rubritaleaceae</taxon>
        <taxon>Rubritalea</taxon>
    </lineage>
</organism>
<gene>
    <name evidence="3" type="ORF">SAMN02745181_0206</name>
</gene>
<dbReference type="PANTHER" id="PTHR33886:SF8">
    <property type="entry name" value="UNSATURATED RHAMNOGALACTURONAN HYDROLASE (EUROFUNG)"/>
    <property type="match status" value="1"/>
</dbReference>
<dbReference type="EMBL" id="FQYR01000002">
    <property type="protein sequence ID" value="SHI47613.1"/>
    <property type="molecule type" value="Genomic_DNA"/>
</dbReference>
<name>A0A1M6BGL8_9BACT</name>
<dbReference type="SUPFAM" id="SSF48208">
    <property type="entry name" value="Six-hairpin glycosidases"/>
    <property type="match status" value="1"/>
</dbReference>
<dbReference type="OrthoDB" id="258246at2"/>
<dbReference type="Proteomes" id="UP000184510">
    <property type="component" value="Unassembled WGS sequence"/>
</dbReference>
<keyword evidence="2" id="KW-0732">Signal</keyword>
<dbReference type="RefSeq" id="WP_159434717.1">
    <property type="nucleotide sequence ID" value="NZ_FQYR01000002.1"/>
</dbReference>
<keyword evidence="1 3" id="KW-0378">Hydrolase</keyword>
<feature type="signal peptide" evidence="2">
    <location>
        <begin position="1"/>
        <end position="24"/>
    </location>
</feature>
<accession>A0A1M6BGL8</accession>
<evidence type="ECO:0000256" key="2">
    <source>
        <dbReference type="SAM" id="SignalP"/>
    </source>
</evidence>
<dbReference type="InterPro" id="IPR032342">
    <property type="entry name" value="DUF4861"/>
</dbReference>
<evidence type="ECO:0000256" key="1">
    <source>
        <dbReference type="ARBA" id="ARBA00022801"/>
    </source>
</evidence>
<reference evidence="3 4" key="1">
    <citation type="submission" date="2016-11" db="EMBL/GenBank/DDBJ databases">
        <authorList>
            <person name="Jaros S."/>
            <person name="Januszkiewicz K."/>
            <person name="Wedrychowicz H."/>
        </authorList>
    </citation>
    <scope>NUCLEOTIDE SEQUENCE [LARGE SCALE GENOMIC DNA]</scope>
    <source>
        <strain evidence="3 4">DSM 18772</strain>
    </source>
</reference>
<feature type="chain" id="PRO_5012025337" evidence="2">
    <location>
        <begin position="25"/>
        <end position="738"/>
    </location>
</feature>
<dbReference type="InterPro" id="IPR012341">
    <property type="entry name" value="6hp_glycosidase-like_sf"/>
</dbReference>
<dbReference type="Gene3D" id="1.50.10.10">
    <property type="match status" value="1"/>
</dbReference>
<protein>
    <submittedName>
        <fullName evidence="3">Rhamnogalacturonyl hydrolase YesR</fullName>
    </submittedName>
</protein>
<evidence type="ECO:0000313" key="3">
    <source>
        <dbReference type="EMBL" id="SHI47613.1"/>
    </source>
</evidence>
<dbReference type="AlphaFoldDB" id="A0A1M6BGL8"/>
<dbReference type="InterPro" id="IPR008928">
    <property type="entry name" value="6-hairpin_glycosidase_sf"/>
</dbReference>
<proteinExistence type="predicted"/>
<dbReference type="STRING" id="1123071.SAMN02745181_0206"/>
<dbReference type="Pfam" id="PF16153">
    <property type="entry name" value="DUF4861"/>
    <property type="match status" value="1"/>
</dbReference>
<dbReference type="InterPro" id="IPR010905">
    <property type="entry name" value="Glyco_hydro_88"/>
</dbReference>
<dbReference type="InterPro" id="IPR052043">
    <property type="entry name" value="PolySaccharide_Degr_Enz"/>
</dbReference>
<dbReference type="Pfam" id="PF07470">
    <property type="entry name" value="Glyco_hydro_88"/>
    <property type="match status" value="1"/>
</dbReference>
<keyword evidence="4" id="KW-1185">Reference proteome</keyword>
<sequence length="738" mass="83029">MTNTRTLYSLTLAATLGGSLSLQAEEPAELDAFSPDVTAESILKVSNAVADWQLAHPHRYKDWEWTEAALWTGMMAHSQTTGDSKYFEAMRTVSKNLNYTLGPRPGHADDHCVGQLHLWHYLRDEIPAQLETTRSGMDDYIAQPHDESLEWVNHIHMREWSWCDALYMSPPTLAMLHAATGDEKYLESMDKLYWKTTDYLFDKKDDLFWRDSKYFGKKEKNGKNVYWSRGNGWVFAGLCHILQHMPEDHAYRPKYLELYKKMAAKLKSIQLEDGSWHASLLDPDSFPSPETSGTAFFAYGFLWGINNGILPESEYKQASFKAWDRLVKNVHADGKLGFIQPVGEDPRQVTIDQTEVYGVGGFLQCAHELHKYLVLSGSKTAELKVTNPSDFVRLNEVISLDWKVAKKKLPEITAENAAVRDAVRGYFVPTQIVDENQDGTPEALLFQVDLTPNEKRSVQLCAVGDVKPSFQPNQLTARFVPERKDDFAWENDRIAFRAYGPALAKEGSRGGIDVWTKSVRTPVVNEWYKKGEEHYHTDNGTGLDGYKVGPGLGCGGLGYLDPAGKLVVSPVYAKYKVLETGPLRLKFQLSYDPVEVGQAKVQETRTFTMLAGQHAFKVESTFKVEGDAKGIKPVAGLSTRGKKTRPSEYSGLYTIYWDPVMAKEHGHISTFVINNDDALNGYKSQQSHLLKVLAADLSKPVTYHAGAAWEKVDVPGPRTLGRKLAYLHHELNHPVTVE</sequence>
<dbReference type="InParanoid" id="A0A1M6BGL8"/>
<dbReference type="GO" id="GO:0005975">
    <property type="term" value="P:carbohydrate metabolic process"/>
    <property type="evidence" value="ECO:0007669"/>
    <property type="project" value="InterPro"/>
</dbReference>